<dbReference type="AlphaFoldDB" id="A0A7S9L347"/>
<feature type="transmembrane region" description="Helical" evidence="1">
    <location>
        <begin position="263"/>
        <end position="280"/>
    </location>
</feature>
<keyword evidence="3" id="KW-0808">Transferase</keyword>
<feature type="transmembrane region" description="Helical" evidence="1">
    <location>
        <begin position="239"/>
        <end position="257"/>
    </location>
</feature>
<feature type="domain" description="Glycosyltransferase 2-like" evidence="2">
    <location>
        <begin position="7"/>
        <end position="120"/>
    </location>
</feature>
<dbReference type="Proteomes" id="UP000594759">
    <property type="component" value="Chromosome"/>
</dbReference>
<evidence type="ECO:0000256" key="1">
    <source>
        <dbReference type="SAM" id="Phobius"/>
    </source>
</evidence>
<evidence type="ECO:0000259" key="2">
    <source>
        <dbReference type="Pfam" id="PF00535"/>
    </source>
</evidence>
<dbReference type="RefSeq" id="WP_196100727.1">
    <property type="nucleotide sequence ID" value="NZ_CP064939.1"/>
</dbReference>
<dbReference type="InterPro" id="IPR050834">
    <property type="entry name" value="Glycosyltransf_2"/>
</dbReference>
<gene>
    <name evidence="3" type="ORF">IZT61_08485</name>
</gene>
<dbReference type="SUPFAM" id="SSF53448">
    <property type="entry name" value="Nucleotide-diphospho-sugar transferases"/>
    <property type="match status" value="1"/>
</dbReference>
<reference evidence="3 4" key="1">
    <citation type="submission" date="2020-11" db="EMBL/GenBank/DDBJ databases">
        <title>Pedobacter endophytica, an endophytic bacteria isolated form Carex pumila.</title>
        <authorList>
            <person name="Peng Y."/>
            <person name="Jiang L."/>
            <person name="Lee J."/>
        </authorList>
    </citation>
    <scope>NUCLEOTIDE SEQUENCE [LARGE SCALE GENOMIC DNA]</scope>
    <source>
        <strain evidence="3 4">JBR3-12</strain>
    </source>
</reference>
<evidence type="ECO:0000313" key="4">
    <source>
        <dbReference type="Proteomes" id="UP000594759"/>
    </source>
</evidence>
<name>A0A7S9L347_9SPHI</name>
<sequence>MTQKRISVVIPTYNRQTLLLNCLQSLEKQSLPGPDFEVLVVHDGPFNESDLTELKNLNFKFRLSLIQSSIKKGPAAARNLGWLQARYQLIAFTDDDCLPEENWLREILDAYRFETLIAYTGKTIVPLPERPSDFELNTAGLATAEFITANCALTKQALIKVGGFDERFALAWREDSDLEFKLIISNIPIRRNSAAVVVHPVRTVPWGVSLKEQKKGLYDVLLFKKYPELYRQKIQPRPLWNYYLFISLFLLTVIAVGMQNKGIARWTAVLMLIPLGWFFYKRIRITRKSATHIAEMLLTSMLIPFVSVYWRGYGIIKFKKLLF</sequence>
<dbReference type="CDD" id="cd00761">
    <property type="entry name" value="Glyco_tranf_GTA_type"/>
    <property type="match status" value="1"/>
</dbReference>
<protein>
    <submittedName>
        <fullName evidence="3">Glycosyltransferase</fullName>
    </submittedName>
</protein>
<accession>A0A7S9L347</accession>
<keyword evidence="4" id="KW-1185">Reference proteome</keyword>
<organism evidence="3 4">
    <name type="scientific">Pedobacter endophyticus</name>
    <dbReference type="NCBI Taxonomy" id="2789740"/>
    <lineage>
        <taxon>Bacteria</taxon>
        <taxon>Pseudomonadati</taxon>
        <taxon>Bacteroidota</taxon>
        <taxon>Sphingobacteriia</taxon>
        <taxon>Sphingobacteriales</taxon>
        <taxon>Sphingobacteriaceae</taxon>
        <taxon>Pedobacter</taxon>
    </lineage>
</organism>
<dbReference type="GO" id="GO:0016740">
    <property type="term" value="F:transferase activity"/>
    <property type="evidence" value="ECO:0007669"/>
    <property type="project" value="UniProtKB-KW"/>
</dbReference>
<keyword evidence="1" id="KW-0472">Membrane</keyword>
<feature type="transmembrane region" description="Helical" evidence="1">
    <location>
        <begin position="292"/>
        <end position="310"/>
    </location>
</feature>
<dbReference type="PANTHER" id="PTHR43685:SF3">
    <property type="entry name" value="SLR2126 PROTEIN"/>
    <property type="match status" value="1"/>
</dbReference>
<keyword evidence="1" id="KW-1133">Transmembrane helix</keyword>
<dbReference type="Pfam" id="PF00535">
    <property type="entry name" value="Glycos_transf_2"/>
    <property type="match status" value="1"/>
</dbReference>
<dbReference type="InterPro" id="IPR029044">
    <property type="entry name" value="Nucleotide-diphossugar_trans"/>
</dbReference>
<dbReference type="KEGG" id="pex:IZT61_08485"/>
<evidence type="ECO:0000313" key="3">
    <source>
        <dbReference type="EMBL" id="QPH41276.1"/>
    </source>
</evidence>
<dbReference type="InterPro" id="IPR001173">
    <property type="entry name" value="Glyco_trans_2-like"/>
</dbReference>
<dbReference type="Gene3D" id="3.90.550.10">
    <property type="entry name" value="Spore Coat Polysaccharide Biosynthesis Protein SpsA, Chain A"/>
    <property type="match status" value="1"/>
</dbReference>
<keyword evidence="1" id="KW-0812">Transmembrane</keyword>
<dbReference type="EMBL" id="CP064939">
    <property type="protein sequence ID" value="QPH41276.1"/>
    <property type="molecule type" value="Genomic_DNA"/>
</dbReference>
<proteinExistence type="predicted"/>
<dbReference type="PANTHER" id="PTHR43685">
    <property type="entry name" value="GLYCOSYLTRANSFERASE"/>
    <property type="match status" value="1"/>
</dbReference>